<evidence type="ECO:0000256" key="2">
    <source>
        <dbReference type="ARBA" id="ARBA00006678"/>
    </source>
</evidence>
<name>A0A0H1BH30_9EURO</name>
<dbReference type="GO" id="GO:0005730">
    <property type="term" value="C:nucleolus"/>
    <property type="evidence" value="ECO:0007669"/>
    <property type="project" value="UniProtKB-SubCell"/>
</dbReference>
<feature type="compositionally biased region" description="Basic residues" evidence="4">
    <location>
        <begin position="132"/>
        <end position="144"/>
    </location>
</feature>
<accession>A0A0H1BH30</accession>
<protein>
    <submittedName>
        <fullName evidence="5">Uncharacterized protein</fullName>
    </submittedName>
</protein>
<dbReference type="GO" id="GO:0034476">
    <property type="term" value="P:U5 snRNA 3'-end processing"/>
    <property type="evidence" value="ECO:0007669"/>
    <property type="project" value="TreeGrafter"/>
</dbReference>
<comment type="subcellular location">
    <subcellularLocation>
        <location evidence="1">Nucleus</location>
        <location evidence="1">Nucleolus</location>
    </subcellularLocation>
</comment>
<keyword evidence="6" id="KW-1185">Reference proteome</keyword>
<proteinExistence type="inferred from homology"/>
<dbReference type="GO" id="GO:0016075">
    <property type="term" value="P:rRNA catabolic process"/>
    <property type="evidence" value="ECO:0007669"/>
    <property type="project" value="TreeGrafter"/>
</dbReference>
<evidence type="ECO:0000313" key="5">
    <source>
        <dbReference type="EMBL" id="KLJ10327.1"/>
    </source>
</evidence>
<feature type="compositionally biased region" description="Low complexity" evidence="4">
    <location>
        <begin position="145"/>
        <end position="156"/>
    </location>
</feature>
<dbReference type="OrthoDB" id="272245at2759"/>
<dbReference type="Gene3D" id="3.30.230.70">
    <property type="entry name" value="GHMP Kinase, N-terminal domain"/>
    <property type="match status" value="1"/>
</dbReference>
<dbReference type="InterPro" id="IPR050590">
    <property type="entry name" value="Exosome_comp_Rrp42_subfam"/>
</dbReference>
<dbReference type="PANTHER" id="PTHR11097">
    <property type="entry name" value="EXOSOME COMPLEX EXONUCLEASE RIBOSOMAL RNA PROCESSING PROTEIN"/>
    <property type="match status" value="1"/>
</dbReference>
<dbReference type="PANTHER" id="PTHR11097:SF8">
    <property type="entry name" value="EXOSOME COMPLEX COMPONENT RRP42"/>
    <property type="match status" value="1"/>
</dbReference>
<evidence type="ECO:0000256" key="4">
    <source>
        <dbReference type="SAM" id="MobiDB-lite"/>
    </source>
</evidence>
<sequence>MSIEIPGLRDDDALPVFLAEMMREALMVSGSGEVDGDADGPGGGEGMPQGLKGRLDFTLLLRLSFFHVTVYMLTSTQILLLSPPLSYPLPLLSLTTHLALLSTKLPRLISKDEEDPMFDDDWAAAEYLYPRRPSHPQKQQRQKKSASATSTSTSTTPHLHPFRPPVTLLVISVGDNIIFDPSREEIAVAEAVLAVSVGRDTTTTTTENQNGTPTSNPLKLLSIRAIDPPSRLTNPGIPNSENAATIGFAAGGAGQNETGASMSMAGAAVDTGEDVAGVWRPRRGGVKRRVVSRIVEMVLKKGGVGEEVMEGLEGVEVG</sequence>
<dbReference type="GO" id="GO:0071038">
    <property type="term" value="P:TRAMP-dependent tRNA surveillance pathway"/>
    <property type="evidence" value="ECO:0007669"/>
    <property type="project" value="TreeGrafter"/>
</dbReference>
<dbReference type="GO" id="GO:0034473">
    <property type="term" value="P:U1 snRNA 3'-end processing"/>
    <property type="evidence" value="ECO:0007669"/>
    <property type="project" value="TreeGrafter"/>
</dbReference>
<dbReference type="InterPro" id="IPR027408">
    <property type="entry name" value="PNPase/RNase_PH_dom_sf"/>
</dbReference>
<dbReference type="GO" id="GO:0071035">
    <property type="term" value="P:nuclear polyadenylation-dependent rRNA catabolic process"/>
    <property type="evidence" value="ECO:0007669"/>
    <property type="project" value="TreeGrafter"/>
</dbReference>
<reference evidence="6" key="1">
    <citation type="journal article" date="2015" name="PLoS Genet.">
        <title>The dynamic genome and transcriptome of the human fungal pathogen Blastomyces and close relative Emmonsia.</title>
        <authorList>
            <person name="Munoz J.F."/>
            <person name="Gauthier G.M."/>
            <person name="Desjardins C.A."/>
            <person name="Gallo J.E."/>
            <person name="Holder J."/>
            <person name="Sullivan T.D."/>
            <person name="Marty A.J."/>
            <person name="Carmen J.C."/>
            <person name="Chen Z."/>
            <person name="Ding L."/>
            <person name="Gujja S."/>
            <person name="Magrini V."/>
            <person name="Misas E."/>
            <person name="Mitreva M."/>
            <person name="Priest M."/>
            <person name="Saif S."/>
            <person name="Whiston E.A."/>
            <person name="Young S."/>
            <person name="Zeng Q."/>
            <person name="Goldman W.E."/>
            <person name="Mardis E.R."/>
            <person name="Taylor J.W."/>
            <person name="McEwen J.G."/>
            <person name="Clay O.K."/>
            <person name="Klein B.S."/>
            <person name="Cuomo C.A."/>
        </authorList>
    </citation>
    <scope>NUCLEOTIDE SEQUENCE [LARGE SCALE GENOMIC DNA]</scope>
    <source>
        <strain evidence="6">UAMH 139</strain>
    </source>
</reference>
<dbReference type="AlphaFoldDB" id="A0A0H1BH30"/>
<dbReference type="GO" id="GO:0071028">
    <property type="term" value="P:nuclear mRNA surveillance"/>
    <property type="evidence" value="ECO:0007669"/>
    <property type="project" value="TreeGrafter"/>
</dbReference>
<comment type="similarity">
    <text evidence="2">Belongs to the RNase PH family.</text>
</comment>
<keyword evidence="3" id="KW-0963">Cytoplasm</keyword>
<dbReference type="GO" id="GO:0035925">
    <property type="term" value="F:mRNA 3'-UTR AU-rich region binding"/>
    <property type="evidence" value="ECO:0007669"/>
    <property type="project" value="TreeGrafter"/>
</dbReference>
<dbReference type="Proteomes" id="UP000053573">
    <property type="component" value="Unassembled WGS sequence"/>
</dbReference>
<gene>
    <name evidence="5" type="ORF">EMPG_14294</name>
</gene>
<organism evidence="5 6">
    <name type="scientific">Blastomyces silverae</name>
    <dbReference type="NCBI Taxonomy" id="2060906"/>
    <lineage>
        <taxon>Eukaryota</taxon>
        <taxon>Fungi</taxon>
        <taxon>Dikarya</taxon>
        <taxon>Ascomycota</taxon>
        <taxon>Pezizomycotina</taxon>
        <taxon>Eurotiomycetes</taxon>
        <taxon>Eurotiomycetidae</taxon>
        <taxon>Onygenales</taxon>
        <taxon>Ajellomycetaceae</taxon>
        <taxon>Blastomyces</taxon>
    </lineage>
</organism>
<feature type="region of interest" description="Disordered" evidence="4">
    <location>
        <begin position="131"/>
        <end position="160"/>
    </location>
</feature>
<dbReference type="GO" id="GO:0034475">
    <property type="term" value="P:U4 snRNA 3'-end processing"/>
    <property type="evidence" value="ECO:0007669"/>
    <property type="project" value="TreeGrafter"/>
</dbReference>
<dbReference type="EMBL" id="LDEV01002082">
    <property type="protein sequence ID" value="KLJ10327.1"/>
    <property type="molecule type" value="Genomic_DNA"/>
</dbReference>
<evidence type="ECO:0000313" key="6">
    <source>
        <dbReference type="Proteomes" id="UP000053573"/>
    </source>
</evidence>
<evidence type="ECO:0000256" key="1">
    <source>
        <dbReference type="ARBA" id="ARBA00004604"/>
    </source>
</evidence>
<comment type="caution">
    <text evidence="5">The sequence shown here is derived from an EMBL/GenBank/DDBJ whole genome shotgun (WGS) entry which is preliminary data.</text>
</comment>
<dbReference type="GO" id="GO:0000176">
    <property type="term" value="C:nuclear exosome (RNase complex)"/>
    <property type="evidence" value="ECO:0007669"/>
    <property type="project" value="TreeGrafter"/>
</dbReference>
<dbReference type="GO" id="GO:0000177">
    <property type="term" value="C:cytoplasmic exosome (RNase complex)"/>
    <property type="evidence" value="ECO:0007669"/>
    <property type="project" value="TreeGrafter"/>
</dbReference>
<dbReference type="GO" id="GO:0000467">
    <property type="term" value="P:exonucleolytic trimming to generate mature 3'-end of 5.8S rRNA from tricistronic rRNA transcript (SSU-rRNA, 5.8S rRNA, LSU-rRNA)"/>
    <property type="evidence" value="ECO:0007669"/>
    <property type="project" value="TreeGrafter"/>
</dbReference>
<evidence type="ECO:0000256" key="3">
    <source>
        <dbReference type="ARBA" id="ARBA00022490"/>
    </source>
</evidence>